<reference evidence="1" key="1">
    <citation type="submission" date="2016-11" db="EMBL/GenBank/DDBJ databases">
        <authorList>
            <person name="Jaros S."/>
            <person name="Januszkiewicz K."/>
            <person name="Wedrychowicz H."/>
        </authorList>
    </citation>
    <scope>NUCLEOTIDE SEQUENCE [LARGE SCALE GENOMIC DNA]</scope>
    <source>
        <strain evidence="1">Y48</strain>
    </source>
</reference>
<keyword evidence="2" id="KW-1185">Reference proteome</keyword>
<accession>A0A1J0VUE3</accession>
<dbReference type="EMBL" id="CP018082">
    <property type="protein sequence ID" value="APE35618.1"/>
    <property type="molecule type" value="Genomic_DNA"/>
</dbReference>
<gene>
    <name evidence="1" type="ORF">BOX37_18520</name>
</gene>
<proteinExistence type="predicted"/>
<dbReference type="RefSeq" id="WP_071928805.1">
    <property type="nucleotide sequence ID" value="NZ_CP018082.1"/>
</dbReference>
<dbReference type="Proteomes" id="UP000183810">
    <property type="component" value="Chromosome"/>
</dbReference>
<dbReference type="OrthoDB" id="4560094at2"/>
<evidence type="ECO:0000313" key="2">
    <source>
        <dbReference type="Proteomes" id="UP000183810"/>
    </source>
</evidence>
<organism evidence="1 2">
    <name type="scientific">Nocardia mangyaensis</name>
    <dbReference type="NCBI Taxonomy" id="2213200"/>
    <lineage>
        <taxon>Bacteria</taxon>
        <taxon>Bacillati</taxon>
        <taxon>Actinomycetota</taxon>
        <taxon>Actinomycetes</taxon>
        <taxon>Mycobacteriales</taxon>
        <taxon>Nocardiaceae</taxon>
        <taxon>Nocardia</taxon>
    </lineage>
</organism>
<dbReference type="KEGG" id="nsl:BOX37_18520"/>
<name>A0A1J0VUE3_9NOCA</name>
<sequence>MHPTIQISVRPILDYYGKCPRCGYPAGAAETVRKSLDGRVEFLVVATCELPCGWYGPAARTTMTGGAAADDPAA</sequence>
<evidence type="ECO:0000313" key="1">
    <source>
        <dbReference type="EMBL" id="APE35618.1"/>
    </source>
</evidence>
<protein>
    <submittedName>
        <fullName evidence="1">Uncharacterized protein</fullName>
    </submittedName>
</protein>
<dbReference type="AlphaFoldDB" id="A0A1J0VUE3"/>